<dbReference type="NCBIfam" id="TIGR01727">
    <property type="entry name" value="oligo_HPY"/>
    <property type="match status" value="1"/>
</dbReference>
<dbReference type="GO" id="GO:0005524">
    <property type="term" value="F:ATP binding"/>
    <property type="evidence" value="ECO:0007669"/>
    <property type="project" value="UniProtKB-KW"/>
</dbReference>
<feature type="domain" description="ABC transporter" evidence="8">
    <location>
        <begin position="7"/>
        <end position="256"/>
    </location>
</feature>
<protein>
    <submittedName>
        <fullName evidence="9">Oligopeptide ABC transporter (ATP-binding protein)</fullName>
    </submittedName>
</protein>
<dbReference type="PROSITE" id="PS50893">
    <property type="entry name" value="ABC_TRANSPORTER_2"/>
    <property type="match status" value="1"/>
</dbReference>
<dbReference type="InterPro" id="IPR013563">
    <property type="entry name" value="Oligopep_ABC_C"/>
</dbReference>
<evidence type="ECO:0000256" key="3">
    <source>
        <dbReference type="ARBA" id="ARBA00022448"/>
    </source>
</evidence>
<dbReference type="Pfam" id="PF08352">
    <property type="entry name" value="oligo_HPY"/>
    <property type="match status" value="1"/>
</dbReference>
<evidence type="ECO:0000256" key="2">
    <source>
        <dbReference type="ARBA" id="ARBA00005417"/>
    </source>
</evidence>
<evidence type="ECO:0000256" key="4">
    <source>
        <dbReference type="ARBA" id="ARBA00022475"/>
    </source>
</evidence>
<evidence type="ECO:0000256" key="1">
    <source>
        <dbReference type="ARBA" id="ARBA00004202"/>
    </source>
</evidence>
<gene>
    <name evidence="9" type="primary">oppD</name>
    <name evidence="9" type="ORF">PBLR_11965</name>
</gene>
<dbReference type="AlphaFoldDB" id="A0A383R9T4"/>
<comment type="subcellular location">
    <subcellularLocation>
        <location evidence="1">Cell membrane</location>
        <topology evidence="1">Peripheral membrane protein</topology>
    </subcellularLocation>
</comment>
<dbReference type="Proteomes" id="UP000304148">
    <property type="component" value="Chromosome"/>
</dbReference>
<dbReference type="SMART" id="SM00382">
    <property type="entry name" value="AAA"/>
    <property type="match status" value="1"/>
</dbReference>
<dbReference type="InterPro" id="IPR003439">
    <property type="entry name" value="ABC_transporter-like_ATP-bd"/>
</dbReference>
<dbReference type="GO" id="GO:0005886">
    <property type="term" value="C:plasma membrane"/>
    <property type="evidence" value="ECO:0007669"/>
    <property type="project" value="UniProtKB-SubCell"/>
</dbReference>
<keyword evidence="5" id="KW-0547">Nucleotide-binding</keyword>
<name>A0A383R9T4_PAEAL</name>
<dbReference type="SUPFAM" id="SSF52540">
    <property type="entry name" value="P-loop containing nucleoside triphosphate hydrolases"/>
    <property type="match status" value="1"/>
</dbReference>
<dbReference type="InterPro" id="IPR017871">
    <property type="entry name" value="ABC_transporter-like_CS"/>
</dbReference>
<keyword evidence="3" id="KW-0813">Transport</keyword>
<dbReference type="CDD" id="cd03257">
    <property type="entry name" value="ABC_NikE_OppD_transporters"/>
    <property type="match status" value="1"/>
</dbReference>
<dbReference type="PROSITE" id="PS00211">
    <property type="entry name" value="ABC_TRANSPORTER_1"/>
    <property type="match status" value="1"/>
</dbReference>
<keyword evidence="7" id="KW-0472">Membrane</keyword>
<evidence type="ECO:0000256" key="5">
    <source>
        <dbReference type="ARBA" id="ARBA00022741"/>
    </source>
</evidence>
<dbReference type="EMBL" id="LS992241">
    <property type="protein sequence ID" value="SYX83543.1"/>
    <property type="molecule type" value="Genomic_DNA"/>
</dbReference>
<organism evidence="9 10">
    <name type="scientific">Paenibacillus alvei</name>
    <name type="common">Bacillus alvei</name>
    <dbReference type="NCBI Taxonomy" id="44250"/>
    <lineage>
        <taxon>Bacteria</taxon>
        <taxon>Bacillati</taxon>
        <taxon>Bacillota</taxon>
        <taxon>Bacilli</taxon>
        <taxon>Bacillales</taxon>
        <taxon>Paenibacillaceae</taxon>
        <taxon>Paenibacillus</taxon>
    </lineage>
</organism>
<dbReference type="PANTHER" id="PTHR43297">
    <property type="entry name" value="OLIGOPEPTIDE TRANSPORT ATP-BINDING PROTEIN APPD"/>
    <property type="match status" value="1"/>
</dbReference>
<sequence>MKHLLEVQQLHIVFQSRNRELQAVRDVSFHIDERETLAIVGESGSGKSITARTIMGMLPTPHAKLKGGVIHFQGQDITSLSRSQMRKLRGSEIGMVFQDPMSSLNPTMMIGTQISEGLRQHQKLTRTDARTRTIQLLQLVGIPDAERRYNQYPHEFSGGMRQRVSIAIALACNPKLLIADEPTTALDVTIQAQILDMLTTLQEQMGSSILLITHDLGVVAEVAHRVAVMYAGMIVETGTVEDIFERPKHPYTWGLLQSTPKLDTSEDERLTPIEGSPPELSEQITGCPFAKRCPYAMQVCLQHLPDTHSFTDQHSARCWLNDPRTPIGHGTGPARRNEYVEAYS</sequence>
<dbReference type="InterPro" id="IPR003593">
    <property type="entry name" value="AAA+_ATPase"/>
</dbReference>
<comment type="similarity">
    <text evidence="2">Belongs to the ABC transporter superfamily.</text>
</comment>
<evidence type="ECO:0000256" key="6">
    <source>
        <dbReference type="ARBA" id="ARBA00022840"/>
    </source>
</evidence>
<keyword evidence="4" id="KW-1003">Cell membrane</keyword>
<evidence type="ECO:0000313" key="9">
    <source>
        <dbReference type="EMBL" id="SYX83543.1"/>
    </source>
</evidence>
<dbReference type="Gene3D" id="3.40.50.300">
    <property type="entry name" value="P-loop containing nucleotide triphosphate hydrolases"/>
    <property type="match status" value="1"/>
</dbReference>
<accession>A0A383R9T4</accession>
<keyword evidence="6 9" id="KW-0067">ATP-binding</keyword>
<reference evidence="10" key="1">
    <citation type="submission" date="2018-08" db="EMBL/GenBank/DDBJ databases">
        <authorList>
            <person name="Chevrot R."/>
        </authorList>
    </citation>
    <scope>NUCLEOTIDE SEQUENCE [LARGE SCALE GENOMIC DNA]</scope>
</reference>
<dbReference type="GO" id="GO:0016887">
    <property type="term" value="F:ATP hydrolysis activity"/>
    <property type="evidence" value="ECO:0007669"/>
    <property type="project" value="InterPro"/>
</dbReference>
<proteinExistence type="inferred from homology"/>
<evidence type="ECO:0000256" key="7">
    <source>
        <dbReference type="ARBA" id="ARBA00023136"/>
    </source>
</evidence>
<dbReference type="PANTHER" id="PTHR43297:SF2">
    <property type="entry name" value="DIPEPTIDE TRANSPORT ATP-BINDING PROTEIN DPPD"/>
    <property type="match status" value="1"/>
</dbReference>
<dbReference type="FunFam" id="3.40.50.300:FF:000016">
    <property type="entry name" value="Oligopeptide ABC transporter ATP-binding component"/>
    <property type="match status" value="1"/>
</dbReference>
<evidence type="ECO:0000313" key="10">
    <source>
        <dbReference type="Proteomes" id="UP000304148"/>
    </source>
</evidence>
<dbReference type="InterPro" id="IPR050388">
    <property type="entry name" value="ABC_Ni/Peptide_Import"/>
</dbReference>
<evidence type="ECO:0000259" key="8">
    <source>
        <dbReference type="PROSITE" id="PS50893"/>
    </source>
</evidence>
<dbReference type="GO" id="GO:0015833">
    <property type="term" value="P:peptide transport"/>
    <property type="evidence" value="ECO:0007669"/>
    <property type="project" value="InterPro"/>
</dbReference>
<dbReference type="RefSeq" id="WP_138185614.1">
    <property type="nucleotide sequence ID" value="NZ_LS992241.1"/>
</dbReference>
<dbReference type="Pfam" id="PF00005">
    <property type="entry name" value="ABC_tran"/>
    <property type="match status" value="1"/>
</dbReference>
<dbReference type="InterPro" id="IPR027417">
    <property type="entry name" value="P-loop_NTPase"/>
</dbReference>